<dbReference type="EnsemblPlants" id="MELO3C010155.2.1">
    <property type="protein sequence ID" value="MELO3C010155.2.1"/>
    <property type="gene ID" value="MELO3C010155.2"/>
</dbReference>
<name>A0A9I9CY36_CUCME</name>
<evidence type="ECO:0000313" key="2">
    <source>
        <dbReference type="EnsemblPlants" id="MELO3C010155.2.1"/>
    </source>
</evidence>
<reference evidence="2" key="1">
    <citation type="submission" date="2023-03" db="UniProtKB">
        <authorList>
            <consortium name="EnsemblPlants"/>
        </authorList>
    </citation>
    <scope>IDENTIFICATION</scope>
</reference>
<organism evidence="2">
    <name type="scientific">Cucumis melo</name>
    <name type="common">Muskmelon</name>
    <dbReference type="NCBI Taxonomy" id="3656"/>
    <lineage>
        <taxon>Eukaryota</taxon>
        <taxon>Viridiplantae</taxon>
        <taxon>Streptophyta</taxon>
        <taxon>Embryophyta</taxon>
        <taxon>Tracheophyta</taxon>
        <taxon>Spermatophyta</taxon>
        <taxon>Magnoliopsida</taxon>
        <taxon>eudicotyledons</taxon>
        <taxon>Gunneridae</taxon>
        <taxon>Pentapetalae</taxon>
        <taxon>rosids</taxon>
        <taxon>fabids</taxon>
        <taxon>Cucurbitales</taxon>
        <taxon>Cucurbitaceae</taxon>
        <taxon>Benincaseae</taxon>
        <taxon>Cucumis</taxon>
    </lineage>
</organism>
<evidence type="ECO:0000256" key="1">
    <source>
        <dbReference type="SAM" id="MobiDB-lite"/>
    </source>
</evidence>
<feature type="compositionally biased region" description="Basic and acidic residues" evidence="1">
    <location>
        <begin position="33"/>
        <end position="47"/>
    </location>
</feature>
<proteinExistence type="predicted"/>
<dbReference type="Gramene" id="MELO3C010155.2.1">
    <property type="protein sequence ID" value="MELO3C010155.2.1"/>
    <property type="gene ID" value="MELO3C010155.2"/>
</dbReference>
<protein>
    <submittedName>
        <fullName evidence="2">Uncharacterized protein</fullName>
    </submittedName>
</protein>
<sequence length="62" mass="6787">MADEPAQMEEAAAACERRRTCADGTECATTACERPRATSDGEHEQPRNDTQTEEAAATCERR</sequence>
<dbReference type="AlphaFoldDB" id="A0A9I9CY36"/>
<feature type="region of interest" description="Disordered" evidence="1">
    <location>
        <begin position="32"/>
        <end position="62"/>
    </location>
</feature>
<accession>A0A9I9CY36</accession>